<organism evidence="4 5">
    <name type="scientific">Phytophthora sojae (strain P6497)</name>
    <name type="common">Soybean stem and root rot agent</name>
    <name type="synonym">Phytophthora megasperma f. sp. glycines</name>
    <dbReference type="NCBI Taxonomy" id="1094619"/>
    <lineage>
        <taxon>Eukaryota</taxon>
        <taxon>Sar</taxon>
        <taxon>Stramenopiles</taxon>
        <taxon>Oomycota</taxon>
        <taxon>Peronosporomycetes</taxon>
        <taxon>Peronosporales</taxon>
        <taxon>Peronosporaceae</taxon>
        <taxon>Phytophthora</taxon>
    </lineage>
</organism>
<dbReference type="InParanoid" id="G4YSK2"/>
<evidence type="ECO:0000256" key="1">
    <source>
        <dbReference type="SAM" id="Coils"/>
    </source>
</evidence>
<dbReference type="SMR" id="G4YSK2"/>
<dbReference type="GO" id="GO:0016460">
    <property type="term" value="C:myosin II complex"/>
    <property type="evidence" value="ECO:0007669"/>
    <property type="project" value="TreeGrafter"/>
</dbReference>
<dbReference type="GO" id="GO:0032982">
    <property type="term" value="C:myosin filament"/>
    <property type="evidence" value="ECO:0007669"/>
    <property type="project" value="TreeGrafter"/>
</dbReference>
<name>G4YSK2_PHYSP</name>
<dbReference type="GO" id="GO:0000146">
    <property type="term" value="F:microfilament motor activity"/>
    <property type="evidence" value="ECO:0007669"/>
    <property type="project" value="TreeGrafter"/>
</dbReference>
<feature type="region of interest" description="Disordered" evidence="2">
    <location>
        <begin position="684"/>
        <end position="714"/>
    </location>
</feature>
<dbReference type="KEGG" id="psoj:PHYSODRAFT_556188"/>
<dbReference type="PROSITE" id="PS51840">
    <property type="entry name" value="C2_NT"/>
    <property type="match status" value="1"/>
</dbReference>
<feature type="compositionally biased region" description="Polar residues" evidence="2">
    <location>
        <begin position="1013"/>
        <end position="1044"/>
    </location>
</feature>
<keyword evidence="5" id="KW-1185">Reference proteome</keyword>
<proteinExistence type="predicted"/>
<evidence type="ECO:0000313" key="5">
    <source>
        <dbReference type="Proteomes" id="UP000002640"/>
    </source>
</evidence>
<evidence type="ECO:0000256" key="2">
    <source>
        <dbReference type="SAM" id="MobiDB-lite"/>
    </source>
</evidence>
<evidence type="ECO:0000259" key="3">
    <source>
        <dbReference type="PROSITE" id="PS51840"/>
    </source>
</evidence>
<dbReference type="Pfam" id="PF10358">
    <property type="entry name" value="NT-C2"/>
    <property type="match status" value="1"/>
</dbReference>
<feature type="domain" description="C2 NT-type" evidence="3">
    <location>
        <begin position="35"/>
        <end position="180"/>
    </location>
</feature>
<feature type="compositionally biased region" description="Low complexity" evidence="2">
    <location>
        <begin position="1045"/>
        <end position="1056"/>
    </location>
</feature>
<feature type="region of interest" description="Disordered" evidence="2">
    <location>
        <begin position="381"/>
        <end position="404"/>
    </location>
</feature>
<feature type="compositionally biased region" description="Basic and acidic residues" evidence="2">
    <location>
        <begin position="699"/>
        <end position="714"/>
    </location>
</feature>
<evidence type="ECO:0000313" key="4">
    <source>
        <dbReference type="EMBL" id="EGZ23495.1"/>
    </source>
</evidence>
<dbReference type="GeneID" id="20663154"/>
<feature type="compositionally biased region" description="Low complexity" evidence="2">
    <location>
        <begin position="185"/>
        <end position="199"/>
    </location>
</feature>
<dbReference type="RefSeq" id="XP_009518783.1">
    <property type="nucleotide sequence ID" value="XM_009520488.1"/>
</dbReference>
<dbReference type="OMA" id="HEISYCP"/>
<feature type="compositionally biased region" description="Polar residues" evidence="2">
    <location>
        <begin position="387"/>
        <end position="404"/>
    </location>
</feature>
<sequence>MRRGGNDTWAPRPTHTATTPRSQRSTATTPRSTRSGSAAQGTILVNLDVYIHRANIGRDISPNDEDLIVLFRRNSKEVTSEPAHWSAEHCAVWNQHVGIQTSLLRHKKAGGAPNEFLKKEYEIVLVALPSHSAVALFSLDFATLVQLGASPQDRRKSFRISPLKCRDLAATLEFDITWDLVQSPNNSQVNSSSSNTNTNMMMHSTPASGLAGLPPSSTLLNKSSQQASKSQAPKAQTPRSREANRSRRTANDSSRRTTTSLSSAGSERDLLEELSSSTCNNCRSAKRRLDRKEVQVLQLESFLKESQKRIDALSAENEELVIREKAETRNAAQQRALSLRLLQELETAVQLCNSQVQVQDMTLLPQRELIERVKKFHEEVDPLRGHSMSSRPSQTSRASHGSQSTFDFRAETEAALQRNQRLQQQLEFLGRSMDYDSENIEGSTRTHRSATDASGTTISSAHSGSVTVECEERPKALTMTQQLNNLERENFKLRAELEGALANAASALKKHSGGFPSGLTSGLSLTAEVSETTSSSSRDDIEEPENEDSVLLSRIREQHEFEAGRSAALETELDKAKSEIEKLKDQLETAQNESAYREEKAQPQQAPGFLDKIYADVGKAKLVLEERVKQLDEMLASATEENARLRSEIEDLQNQKSSSHGQATSAEIDEHIAELERLLELREKEKKSNESELAATKRQLKDAEARARAGENAKSELESELAGVRLTLKMAQEATTQLENQLASMSAIAPPATTNSTSFISHYSAASDSTAQNDELAEVQKQLKLSKQEVMQLRFRSNQLESVHERLEDALKEKRTLEVKLTALEGQLFEQRSRTINTDNSSFIAPSLDAKSSAMLTEMQRELDQKSAALMMAERELERLRGPGNGSSGESTSIPGNIEDVTDKVKRFENEIANLCQRNDEQAKRLEKLGARVTVAIRERDELEAIVQQMVTEMSLLGKNVQLPGATARDHRTPSIPETEEMEEKAPSSLPRRVTPPPPVQTGKITDRYASAVASSTSHTPNASTPGVTSSKVAQLMKNFSAQNSDSDSPGPSPSGVAFKRPTKLDFRNRKASATSAHRGN</sequence>
<feature type="coiled-coil region" evidence="1">
    <location>
        <begin position="769"/>
        <end position="827"/>
    </location>
</feature>
<feature type="compositionally biased region" description="Low complexity" evidence="2">
    <location>
        <begin position="8"/>
        <end position="38"/>
    </location>
</feature>
<dbReference type="InterPro" id="IPR019448">
    <property type="entry name" value="NT-C2"/>
</dbReference>
<feature type="compositionally biased region" description="Low complexity" evidence="2">
    <location>
        <begin position="527"/>
        <end position="536"/>
    </location>
</feature>
<feature type="region of interest" description="Disordered" evidence="2">
    <location>
        <begin position="437"/>
        <end position="467"/>
    </location>
</feature>
<dbReference type="EMBL" id="JH159152">
    <property type="protein sequence ID" value="EGZ23495.1"/>
    <property type="molecule type" value="Genomic_DNA"/>
</dbReference>
<feature type="compositionally biased region" description="Polar residues" evidence="2">
    <location>
        <begin position="451"/>
        <end position="466"/>
    </location>
</feature>
<feature type="region of interest" description="Disordered" evidence="2">
    <location>
        <begin position="1"/>
        <end position="38"/>
    </location>
</feature>
<feature type="region of interest" description="Disordered" evidence="2">
    <location>
        <begin position="962"/>
        <end position="1081"/>
    </location>
</feature>
<feature type="coiled-coil region" evidence="1">
    <location>
        <begin position="856"/>
        <end position="932"/>
    </location>
</feature>
<dbReference type="GO" id="GO:0051015">
    <property type="term" value="F:actin filament binding"/>
    <property type="evidence" value="ECO:0007669"/>
    <property type="project" value="TreeGrafter"/>
</dbReference>
<gene>
    <name evidence="4" type="ORF">PHYSODRAFT_556188</name>
</gene>
<feature type="compositionally biased region" description="Polar residues" evidence="2">
    <location>
        <begin position="1072"/>
        <end position="1081"/>
    </location>
</feature>
<keyword evidence="1" id="KW-0175">Coiled coil</keyword>
<dbReference type="GO" id="GO:0005737">
    <property type="term" value="C:cytoplasm"/>
    <property type="evidence" value="ECO:0007669"/>
    <property type="project" value="TreeGrafter"/>
</dbReference>
<feature type="compositionally biased region" description="Low complexity" evidence="2">
    <location>
        <begin position="222"/>
        <end position="236"/>
    </location>
</feature>
<protein>
    <recommendedName>
        <fullName evidence="3">C2 NT-type domain-containing protein</fullName>
    </recommendedName>
</protein>
<feature type="region of interest" description="Disordered" evidence="2">
    <location>
        <begin position="527"/>
        <end position="549"/>
    </location>
</feature>
<dbReference type="Proteomes" id="UP000002640">
    <property type="component" value="Unassembled WGS sequence"/>
</dbReference>
<dbReference type="PANTHER" id="PTHR45615:SF40">
    <property type="entry name" value="MYOSIN HEAVY CHAIN, NON-MUSCLE"/>
    <property type="match status" value="1"/>
</dbReference>
<feature type="coiled-coil region" evidence="1">
    <location>
        <begin position="476"/>
        <end position="503"/>
    </location>
</feature>
<accession>G4YSK2</accession>
<dbReference type="AlphaFoldDB" id="G4YSK2"/>
<dbReference type="PANTHER" id="PTHR45615">
    <property type="entry name" value="MYOSIN HEAVY CHAIN, NON-MUSCLE"/>
    <property type="match status" value="1"/>
</dbReference>
<feature type="region of interest" description="Disordered" evidence="2">
    <location>
        <begin position="185"/>
        <end position="275"/>
    </location>
</feature>
<feature type="compositionally biased region" description="Basic and acidic residues" evidence="2">
    <location>
        <begin position="239"/>
        <end position="255"/>
    </location>
</feature>
<reference evidence="4 5" key="1">
    <citation type="journal article" date="2006" name="Science">
        <title>Phytophthora genome sequences uncover evolutionary origins and mechanisms of pathogenesis.</title>
        <authorList>
            <person name="Tyler B.M."/>
            <person name="Tripathy S."/>
            <person name="Zhang X."/>
            <person name="Dehal P."/>
            <person name="Jiang R.H."/>
            <person name="Aerts A."/>
            <person name="Arredondo F.D."/>
            <person name="Baxter L."/>
            <person name="Bensasson D."/>
            <person name="Beynon J.L."/>
            <person name="Chapman J."/>
            <person name="Damasceno C.M."/>
            <person name="Dorrance A.E."/>
            <person name="Dou D."/>
            <person name="Dickerman A.W."/>
            <person name="Dubchak I.L."/>
            <person name="Garbelotto M."/>
            <person name="Gijzen M."/>
            <person name="Gordon S.G."/>
            <person name="Govers F."/>
            <person name="Grunwald N.J."/>
            <person name="Huang W."/>
            <person name="Ivors K.L."/>
            <person name="Jones R.W."/>
            <person name="Kamoun S."/>
            <person name="Krampis K."/>
            <person name="Lamour K.H."/>
            <person name="Lee M.K."/>
            <person name="McDonald W.H."/>
            <person name="Medina M."/>
            <person name="Meijer H.J."/>
            <person name="Nordberg E.K."/>
            <person name="Maclean D.J."/>
            <person name="Ospina-Giraldo M.D."/>
            <person name="Morris P.F."/>
            <person name="Phuntumart V."/>
            <person name="Putnam N.H."/>
            <person name="Rash S."/>
            <person name="Rose J.K."/>
            <person name="Sakihama Y."/>
            <person name="Salamov A.A."/>
            <person name="Savidor A."/>
            <person name="Scheuring C.F."/>
            <person name="Smith B.M."/>
            <person name="Sobral B.W."/>
            <person name="Terry A."/>
            <person name="Torto-Alalibo T.A."/>
            <person name="Win J."/>
            <person name="Xu Z."/>
            <person name="Zhang H."/>
            <person name="Grigoriev I.V."/>
            <person name="Rokhsar D.S."/>
            <person name="Boore J.L."/>
        </authorList>
    </citation>
    <scope>NUCLEOTIDE SEQUENCE [LARGE SCALE GENOMIC DNA]</scope>
    <source>
        <strain evidence="4 5">P6497</strain>
    </source>
</reference>